<reference evidence="1" key="1">
    <citation type="journal article" date="2019" name="bioRxiv">
        <title>The Genome of the Zebra Mussel, Dreissena polymorpha: A Resource for Invasive Species Research.</title>
        <authorList>
            <person name="McCartney M.A."/>
            <person name="Auch B."/>
            <person name="Kono T."/>
            <person name="Mallez S."/>
            <person name="Zhang Y."/>
            <person name="Obille A."/>
            <person name="Becker A."/>
            <person name="Abrahante J.E."/>
            <person name="Garbe J."/>
            <person name="Badalamenti J.P."/>
            <person name="Herman A."/>
            <person name="Mangelson H."/>
            <person name="Liachko I."/>
            <person name="Sullivan S."/>
            <person name="Sone E.D."/>
            <person name="Koren S."/>
            <person name="Silverstein K.A.T."/>
            <person name="Beckman K.B."/>
            <person name="Gohl D.M."/>
        </authorList>
    </citation>
    <scope>NUCLEOTIDE SEQUENCE</scope>
    <source>
        <strain evidence="1">Duluth1</strain>
        <tissue evidence="1">Whole animal</tissue>
    </source>
</reference>
<dbReference type="Proteomes" id="UP000828390">
    <property type="component" value="Unassembled WGS sequence"/>
</dbReference>
<comment type="caution">
    <text evidence="1">The sequence shown here is derived from an EMBL/GenBank/DDBJ whole genome shotgun (WGS) entry which is preliminary data.</text>
</comment>
<proteinExistence type="predicted"/>
<gene>
    <name evidence="1" type="ORF">DPMN_155976</name>
</gene>
<protein>
    <submittedName>
        <fullName evidence="1">Uncharacterized protein</fullName>
    </submittedName>
</protein>
<evidence type="ECO:0000313" key="2">
    <source>
        <dbReference type="Proteomes" id="UP000828390"/>
    </source>
</evidence>
<dbReference type="AlphaFoldDB" id="A0A9D4FSQ3"/>
<name>A0A9D4FSQ3_DREPO</name>
<accession>A0A9D4FSQ3</accession>
<organism evidence="1 2">
    <name type="scientific">Dreissena polymorpha</name>
    <name type="common">Zebra mussel</name>
    <name type="synonym">Mytilus polymorpha</name>
    <dbReference type="NCBI Taxonomy" id="45954"/>
    <lineage>
        <taxon>Eukaryota</taxon>
        <taxon>Metazoa</taxon>
        <taxon>Spiralia</taxon>
        <taxon>Lophotrochozoa</taxon>
        <taxon>Mollusca</taxon>
        <taxon>Bivalvia</taxon>
        <taxon>Autobranchia</taxon>
        <taxon>Heteroconchia</taxon>
        <taxon>Euheterodonta</taxon>
        <taxon>Imparidentia</taxon>
        <taxon>Neoheterodontei</taxon>
        <taxon>Myida</taxon>
        <taxon>Dreissenoidea</taxon>
        <taxon>Dreissenidae</taxon>
        <taxon>Dreissena</taxon>
    </lineage>
</organism>
<dbReference type="EMBL" id="JAIWYP010000007">
    <property type="protein sequence ID" value="KAH3802301.1"/>
    <property type="molecule type" value="Genomic_DNA"/>
</dbReference>
<reference evidence="1" key="2">
    <citation type="submission" date="2020-11" db="EMBL/GenBank/DDBJ databases">
        <authorList>
            <person name="McCartney M.A."/>
            <person name="Auch B."/>
            <person name="Kono T."/>
            <person name="Mallez S."/>
            <person name="Becker A."/>
            <person name="Gohl D.M."/>
            <person name="Silverstein K.A.T."/>
            <person name="Koren S."/>
            <person name="Bechman K.B."/>
            <person name="Herman A."/>
            <person name="Abrahante J.E."/>
            <person name="Garbe J."/>
        </authorList>
    </citation>
    <scope>NUCLEOTIDE SEQUENCE</scope>
    <source>
        <strain evidence="1">Duluth1</strain>
        <tissue evidence="1">Whole animal</tissue>
    </source>
</reference>
<evidence type="ECO:0000313" key="1">
    <source>
        <dbReference type="EMBL" id="KAH3802301.1"/>
    </source>
</evidence>
<keyword evidence="2" id="KW-1185">Reference proteome</keyword>
<sequence length="56" mass="6366">MHNAQFRQIDSQLFADVRSHCTELEAFYDCSSYPDIDCSLPPQPAASKYMCAVAHR</sequence>